<feature type="transmembrane region" description="Helical" evidence="1">
    <location>
        <begin position="174"/>
        <end position="194"/>
    </location>
</feature>
<dbReference type="InterPro" id="IPR000160">
    <property type="entry name" value="GGDEF_dom"/>
</dbReference>
<dbReference type="InterPro" id="IPR001633">
    <property type="entry name" value="EAL_dom"/>
</dbReference>
<feature type="transmembrane region" description="Helical" evidence="1">
    <location>
        <begin position="29"/>
        <end position="51"/>
    </location>
</feature>
<feature type="transmembrane region" description="Helical" evidence="1">
    <location>
        <begin position="133"/>
        <end position="154"/>
    </location>
</feature>
<accession>A0ABS6JJZ9</accession>
<protein>
    <submittedName>
        <fullName evidence="4">EAL domain-containing protein</fullName>
    </submittedName>
</protein>
<dbReference type="PANTHER" id="PTHR44757:SF2">
    <property type="entry name" value="BIOFILM ARCHITECTURE MAINTENANCE PROTEIN MBAA"/>
    <property type="match status" value="1"/>
</dbReference>
<evidence type="ECO:0000313" key="5">
    <source>
        <dbReference type="Proteomes" id="UP000784880"/>
    </source>
</evidence>
<dbReference type="Proteomes" id="UP000784880">
    <property type="component" value="Unassembled WGS sequence"/>
</dbReference>
<evidence type="ECO:0000256" key="1">
    <source>
        <dbReference type="SAM" id="Phobius"/>
    </source>
</evidence>
<dbReference type="SMART" id="SM00052">
    <property type="entry name" value="EAL"/>
    <property type="match status" value="1"/>
</dbReference>
<dbReference type="PROSITE" id="PS50887">
    <property type="entry name" value="GGDEF"/>
    <property type="match status" value="1"/>
</dbReference>
<feature type="domain" description="EAL" evidence="2">
    <location>
        <begin position="623"/>
        <end position="877"/>
    </location>
</feature>
<name>A0ABS6JJZ9_9BACI</name>
<evidence type="ECO:0000313" key="4">
    <source>
        <dbReference type="EMBL" id="MBU9714014.1"/>
    </source>
</evidence>
<keyword evidence="1" id="KW-1133">Transmembrane helix</keyword>
<feature type="transmembrane region" description="Helical" evidence="1">
    <location>
        <begin position="97"/>
        <end position="121"/>
    </location>
</feature>
<dbReference type="PANTHER" id="PTHR44757">
    <property type="entry name" value="DIGUANYLATE CYCLASE DGCP"/>
    <property type="match status" value="1"/>
</dbReference>
<evidence type="ECO:0000259" key="3">
    <source>
        <dbReference type="PROSITE" id="PS50887"/>
    </source>
</evidence>
<keyword evidence="5" id="KW-1185">Reference proteome</keyword>
<comment type="caution">
    <text evidence="4">The sequence shown here is derived from an EMBL/GenBank/DDBJ whole genome shotgun (WGS) entry which is preliminary data.</text>
</comment>
<sequence>MSTKTIKNLVMMLFLIGCALLFKLQSFHFIYGITLSFSTIFLLVFVTLFGVRKTLIATLLIHFINVTVFEVIPWDIIYIMEVIIVGFLYNSKRKGNMVLWVIVFWIILGIPTSLISYQLFLPELSGIVLSFKILLNVFNAFINALIADIILSYIPLRKWLEENGKKHLFNFQHLLFHMIICAIIFPFLINNAIIHWNSYQSYQSAAEQLGINASNNIEKEISKWTKEEMDHLKLFSTIQLGYLNEVINRNSSAEIYDIVVTNQQGKVMSTTYTERELGASFTSTNNADVESISENFYQYLSYGSREPLLLAWSKGKYIYETEIANEQINLSIHFPISYYQNKVLEEYFGQLQFILLFLVFAATLLYFIKRIFVENLNKLAITTTGLPTKLKKSETIEWPSSSVLEINSLMNNFKSMSSNLNSMFQESNETNRMLENTTLQLKKSEEKLQQLAYYDNLTKLPNRTYFQEYLTTLLKEARNANGKIAVLFFDLNEFKSINDTLGHAAGDELLQRVANKFKKLETNLIKVFRLGGDEFVIVMKVEGIEEVSEFGVTIQEMFSEPFTLKTLSLYITTSVGVSLFPDNGNSVDELVKHADMAMYKSKEMGKNHIEFFNQQMQKDFKERMLLNSGLRQALQEKHFEMVYQPKINNITGEVSGFEALMRWNHPKLGNISPAKFIPLAEELGLIFQLDEWGLKEACRQNKEWQAAGVDSIPVSVNLSAKHFYYDHIVPMVTKALDESGLDPKYLKLEITESVFMKNVQAVITKIEQLKEIGVLISIDDFGIGYSSLNHLIHLPINEVKLDKNFISEINMDQKKAAIFKAIVELAKNMKLNVVAEGVETEGEMHFLKLEKCDEIQGYYYSKPLSKESFLEFIKRKNEGSK</sequence>
<dbReference type="RefSeq" id="WP_217068299.1">
    <property type="nucleotide sequence ID" value="NZ_JAHQCS010000161.1"/>
</dbReference>
<dbReference type="SMART" id="SM00267">
    <property type="entry name" value="GGDEF"/>
    <property type="match status" value="1"/>
</dbReference>
<dbReference type="EMBL" id="JAHQCS010000161">
    <property type="protein sequence ID" value="MBU9714014.1"/>
    <property type="molecule type" value="Genomic_DNA"/>
</dbReference>
<feature type="transmembrane region" description="Helical" evidence="1">
    <location>
        <begin position="71"/>
        <end position="90"/>
    </location>
</feature>
<organism evidence="4 5">
    <name type="scientific">Evansella tamaricis</name>
    <dbReference type="NCBI Taxonomy" id="2069301"/>
    <lineage>
        <taxon>Bacteria</taxon>
        <taxon>Bacillati</taxon>
        <taxon>Bacillota</taxon>
        <taxon>Bacilli</taxon>
        <taxon>Bacillales</taxon>
        <taxon>Bacillaceae</taxon>
        <taxon>Evansella</taxon>
    </lineage>
</organism>
<gene>
    <name evidence="4" type="ORF">KS419_19965</name>
</gene>
<dbReference type="Pfam" id="PF00990">
    <property type="entry name" value="GGDEF"/>
    <property type="match status" value="1"/>
</dbReference>
<dbReference type="CDD" id="cd01949">
    <property type="entry name" value="GGDEF"/>
    <property type="match status" value="1"/>
</dbReference>
<reference evidence="4 5" key="1">
    <citation type="submission" date="2021-06" db="EMBL/GenBank/DDBJ databases">
        <title>Bacillus sp. RD4P76, an endophyte from a halophyte.</title>
        <authorList>
            <person name="Sun J.-Q."/>
        </authorList>
    </citation>
    <scope>NUCLEOTIDE SEQUENCE [LARGE SCALE GENOMIC DNA]</scope>
    <source>
        <strain evidence="4 5">CGMCC 1.15917</strain>
    </source>
</reference>
<dbReference type="CDD" id="cd01948">
    <property type="entry name" value="EAL"/>
    <property type="match status" value="1"/>
</dbReference>
<evidence type="ECO:0000259" key="2">
    <source>
        <dbReference type="PROSITE" id="PS50883"/>
    </source>
</evidence>
<dbReference type="InterPro" id="IPR052155">
    <property type="entry name" value="Biofilm_reg_signaling"/>
</dbReference>
<dbReference type="PROSITE" id="PS51257">
    <property type="entry name" value="PROKAR_LIPOPROTEIN"/>
    <property type="match status" value="1"/>
</dbReference>
<feature type="domain" description="GGDEF" evidence="3">
    <location>
        <begin position="482"/>
        <end position="614"/>
    </location>
</feature>
<proteinExistence type="predicted"/>
<dbReference type="Pfam" id="PF00563">
    <property type="entry name" value="EAL"/>
    <property type="match status" value="1"/>
</dbReference>
<keyword evidence="1" id="KW-0812">Transmembrane</keyword>
<keyword evidence="1" id="KW-0472">Membrane</keyword>
<feature type="transmembrane region" description="Helical" evidence="1">
    <location>
        <begin position="6"/>
        <end position="22"/>
    </location>
</feature>
<feature type="transmembrane region" description="Helical" evidence="1">
    <location>
        <begin position="347"/>
        <end position="368"/>
    </location>
</feature>
<dbReference type="NCBIfam" id="TIGR00254">
    <property type="entry name" value="GGDEF"/>
    <property type="match status" value="1"/>
</dbReference>
<dbReference type="PROSITE" id="PS50883">
    <property type="entry name" value="EAL"/>
    <property type="match status" value="1"/>
</dbReference>